<evidence type="ECO:0000313" key="6">
    <source>
        <dbReference type="EMBL" id="MYN15399.1"/>
    </source>
</evidence>
<dbReference type="Proteomes" id="UP000484875">
    <property type="component" value="Unassembled WGS sequence"/>
</dbReference>
<feature type="chain" id="PRO_5032440943" evidence="5">
    <location>
        <begin position="25"/>
        <end position="422"/>
    </location>
</feature>
<dbReference type="GO" id="GO:0042597">
    <property type="term" value="C:periplasmic space"/>
    <property type="evidence" value="ECO:0007669"/>
    <property type="project" value="UniProtKB-SubCell"/>
</dbReference>
<feature type="signal peptide" evidence="5">
    <location>
        <begin position="1"/>
        <end position="24"/>
    </location>
</feature>
<evidence type="ECO:0000256" key="2">
    <source>
        <dbReference type="ARBA" id="ARBA00008520"/>
    </source>
</evidence>
<dbReference type="RefSeq" id="WP_161088248.1">
    <property type="nucleotide sequence ID" value="NZ_WWCV01000002.1"/>
</dbReference>
<reference evidence="6 7" key="1">
    <citation type="submission" date="2019-12" db="EMBL/GenBank/DDBJ databases">
        <title>Novel species isolated from a subtropical stream in China.</title>
        <authorList>
            <person name="Lu H."/>
        </authorList>
    </citation>
    <scope>NUCLEOTIDE SEQUENCE [LARGE SCALE GENOMIC DNA]</scope>
    <source>
        <strain evidence="6 7">FT107W</strain>
    </source>
</reference>
<evidence type="ECO:0000256" key="5">
    <source>
        <dbReference type="SAM" id="SignalP"/>
    </source>
</evidence>
<keyword evidence="7" id="KW-1185">Reference proteome</keyword>
<dbReference type="AlphaFoldDB" id="A0A845HCW4"/>
<protein>
    <submittedName>
        <fullName evidence="6">Extracellular solute-binding protein</fullName>
    </submittedName>
</protein>
<organism evidence="6 7">
    <name type="scientific">Duganella vulcania</name>
    <dbReference type="NCBI Taxonomy" id="2692166"/>
    <lineage>
        <taxon>Bacteria</taxon>
        <taxon>Pseudomonadati</taxon>
        <taxon>Pseudomonadota</taxon>
        <taxon>Betaproteobacteria</taxon>
        <taxon>Burkholderiales</taxon>
        <taxon>Oxalobacteraceae</taxon>
        <taxon>Telluria group</taxon>
        <taxon>Duganella</taxon>
    </lineage>
</organism>
<dbReference type="SUPFAM" id="SSF53850">
    <property type="entry name" value="Periplasmic binding protein-like II"/>
    <property type="match status" value="1"/>
</dbReference>
<dbReference type="PANTHER" id="PTHR43649">
    <property type="entry name" value="ARABINOSE-BINDING PROTEIN-RELATED"/>
    <property type="match status" value="1"/>
</dbReference>
<proteinExistence type="inferred from homology"/>
<keyword evidence="4 5" id="KW-0732">Signal</keyword>
<name>A0A845HCW4_9BURK</name>
<dbReference type="PROSITE" id="PS51257">
    <property type="entry name" value="PROKAR_LIPOPROTEIN"/>
    <property type="match status" value="1"/>
</dbReference>
<evidence type="ECO:0000313" key="7">
    <source>
        <dbReference type="Proteomes" id="UP000484875"/>
    </source>
</evidence>
<keyword evidence="3" id="KW-0813">Transport</keyword>
<dbReference type="CDD" id="cd14747">
    <property type="entry name" value="PBP2_MalE"/>
    <property type="match status" value="1"/>
</dbReference>
<dbReference type="EMBL" id="WWCV01000002">
    <property type="protein sequence ID" value="MYN15399.1"/>
    <property type="molecule type" value="Genomic_DNA"/>
</dbReference>
<comment type="caution">
    <text evidence="6">The sequence shown here is derived from an EMBL/GenBank/DDBJ whole genome shotgun (WGS) entry which is preliminary data.</text>
</comment>
<dbReference type="PANTHER" id="PTHR43649:SF34">
    <property type="entry name" value="ABC TRANSPORTER PERIPLASMIC-BINDING PROTEIN YCJN-RELATED"/>
    <property type="match status" value="1"/>
</dbReference>
<evidence type="ECO:0000256" key="3">
    <source>
        <dbReference type="ARBA" id="ARBA00022448"/>
    </source>
</evidence>
<evidence type="ECO:0000256" key="4">
    <source>
        <dbReference type="ARBA" id="ARBA00022729"/>
    </source>
</evidence>
<accession>A0A845HCW4</accession>
<dbReference type="Pfam" id="PF01547">
    <property type="entry name" value="SBP_bac_1"/>
    <property type="match status" value="1"/>
</dbReference>
<evidence type="ECO:0000256" key="1">
    <source>
        <dbReference type="ARBA" id="ARBA00004418"/>
    </source>
</evidence>
<comment type="subcellular location">
    <subcellularLocation>
        <location evidence="1">Periplasm</location>
    </subcellularLocation>
</comment>
<dbReference type="InterPro" id="IPR006059">
    <property type="entry name" value="SBP"/>
</dbReference>
<comment type="similarity">
    <text evidence="2">Belongs to the bacterial solute-binding protein 1 family.</text>
</comment>
<dbReference type="Gene3D" id="3.40.190.10">
    <property type="entry name" value="Periplasmic binding protein-like II"/>
    <property type="match status" value="2"/>
</dbReference>
<dbReference type="InterPro" id="IPR050490">
    <property type="entry name" value="Bact_solute-bd_prot1"/>
</dbReference>
<sequence>MTIRFSPALLVLALVALLSSCAPRREEGVVLKFWAMGREGEVVTALMPEFERTHPGVRVEVQQLPWTAAHEKLLTAFAGDVMPDIFQLGNTWVPEFKAIGALRALDGEVATSQLVAPADYFPGIWDTNIVDGKLWGVPWYVDTRVMFYRRDMLARAGYAKPPQTWADWMKAMTAIKRIVGPDNYAILLPSDEFEPLLALALQQDEPLLRDGGRYGNFRTPGFRRSLQLYADMYAQKLAPLNRITNVYHEFGMGYVSFYISGPWNMGEFKRRLPADQQDSWMTAILPGPSGPAASVAGGSSLVLAASSKHQREGWQLIEYLSRTDTMARFHELTGDLPPRRSNWSHPRLADDKYAQAFGEQLERVKPAPKVPEWEQIATEMRLVTERVTHGELTVEQAAADLDAKADHILEKRRWMLARKEGK</sequence>
<gene>
    <name evidence="6" type="ORF">GTP81_01385</name>
</gene>